<dbReference type="SUPFAM" id="SSF48498">
    <property type="entry name" value="Tetracyclin repressor-like, C-terminal domain"/>
    <property type="match status" value="1"/>
</dbReference>
<dbReference type="Pfam" id="PF00440">
    <property type="entry name" value="TetR_N"/>
    <property type="match status" value="1"/>
</dbReference>
<evidence type="ECO:0000256" key="5">
    <source>
        <dbReference type="SAM" id="MobiDB-lite"/>
    </source>
</evidence>
<evidence type="ECO:0000256" key="3">
    <source>
        <dbReference type="ARBA" id="ARBA00023163"/>
    </source>
</evidence>
<dbReference type="PANTHER" id="PTHR30055">
    <property type="entry name" value="HTH-TYPE TRANSCRIPTIONAL REGULATOR RUTR"/>
    <property type="match status" value="1"/>
</dbReference>
<protein>
    <submittedName>
        <fullName evidence="7">TetR/AcrR family transcriptional regulator</fullName>
    </submittedName>
</protein>
<comment type="caution">
    <text evidence="7">The sequence shown here is derived from an EMBL/GenBank/DDBJ whole genome shotgun (WGS) entry which is preliminary data.</text>
</comment>
<evidence type="ECO:0000256" key="4">
    <source>
        <dbReference type="PROSITE-ProRule" id="PRU00335"/>
    </source>
</evidence>
<keyword evidence="8" id="KW-1185">Reference proteome</keyword>
<keyword evidence="1" id="KW-0805">Transcription regulation</keyword>
<evidence type="ECO:0000313" key="7">
    <source>
        <dbReference type="EMBL" id="MFD1528710.1"/>
    </source>
</evidence>
<dbReference type="PANTHER" id="PTHR30055:SF234">
    <property type="entry name" value="HTH-TYPE TRANSCRIPTIONAL REGULATOR BETI"/>
    <property type="match status" value="1"/>
</dbReference>
<evidence type="ECO:0000259" key="6">
    <source>
        <dbReference type="PROSITE" id="PS50977"/>
    </source>
</evidence>
<sequence>MTGARTGIPEPSAGGGGRVHRPRAGTAQRRDEILRAALRTFGSKGYHNGSLAEVADQVGITHAGVLHHFGSKDQLLIAALEFRDRVDVEHLEGQHIPGGIDLFRHLRLTARLNAERRGIVQAYSVLTGEAVTEGHPASDWVRNRFTVLRGEITEALRAVVLDDAGDESADVDEAVLERAASAIIAVMDGLQNQWLLDPDAVDLADSTAFAIEAILESTRATARRR</sequence>
<dbReference type="EMBL" id="JBHUCP010000003">
    <property type="protein sequence ID" value="MFD1528710.1"/>
    <property type="molecule type" value="Genomic_DNA"/>
</dbReference>
<dbReference type="InterPro" id="IPR050109">
    <property type="entry name" value="HTH-type_TetR-like_transc_reg"/>
</dbReference>
<dbReference type="Proteomes" id="UP001597145">
    <property type="component" value="Unassembled WGS sequence"/>
</dbReference>
<keyword evidence="3" id="KW-0804">Transcription</keyword>
<dbReference type="InterPro" id="IPR009057">
    <property type="entry name" value="Homeodomain-like_sf"/>
</dbReference>
<dbReference type="SUPFAM" id="SSF46689">
    <property type="entry name" value="Homeodomain-like"/>
    <property type="match status" value="1"/>
</dbReference>
<evidence type="ECO:0000256" key="2">
    <source>
        <dbReference type="ARBA" id="ARBA00023125"/>
    </source>
</evidence>
<accession>A0ABW4FER7</accession>
<dbReference type="InterPro" id="IPR036271">
    <property type="entry name" value="Tet_transcr_reg_TetR-rel_C_sf"/>
</dbReference>
<proteinExistence type="predicted"/>
<dbReference type="PRINTS" id="PR00455">
    <property type="entry name" value="HTHTETR"/>
</dbReference>
<gene>
    <name evidence="7" type="ORF">ACFSCY_04575</name>
</gene>
<evidence type="ECO:0000313" key="8">
    <source>
        <dbReference type="Proteomes" id="UP001597145"/>
    </source>
</evidence>
<feature type="domain" description="HTH tetR-type" evidence="6">
    <location>
        <begin position="27"/>
        <end position="87"/>
    </location>
</feature>
<evidence type="ECO:0000256" key="1">
    <source>
        <dbReference type="ARBA" id="ARBA00023015"/>
    </source>
</evidence>
<organism evidence="7 8">
    <name type="scientific">Pseudonocardia aurantiaca</name>
    <dbReference type="NCBI Taxonomy" id="75290"/>
    <lineage>
        <taxon>Bacteria</taxon>
        <taxon>Bacillati</taxon>
        <taxon>Actinomycetota</taxon>
        <taxon>Actinomycetes</taxon>
        <taxon>Pseudonocardiales</taxon>
        <taxon>Pseudonocardiaceae</taxon>
        <taxon>Pseudonocardia</taxon>
    </lineage>
</organism>
<feature type="DNA-binding region" description="H-T-H motif" evidence="4">
    <location>
        <begin position="50"/>
        <end position="69"/>
    </location>
</feature>
<name>A0ABW4FER7_9PSEU</name>
<dbReference type="RefSeq" id="WP_343970033.1">
    <property type="nucleotide sequence ID" value="NZ_BAAAJG010000001.1"/>
</dbReference>
<dbReference type="PROSITE" id="PS50977">
    <property type="entry name" value="HTH_TETR_2"/>
    <property type="match status" value="1"/>
</dbReference>
<feature type="region of interest" description="Disordered" evidence="5">
    <location>
        <begin position="1"/>
        <end position="29"/>
    </location>
</feature>
<dbReference type="Gene3D" id="1.10.357.10">
    <property type="entry name" value="Tetracycline Repressor, domain 2"/>
    <property type="match status" value="1"/>
</dbReference>
<dbReference type="InterPro" id="IPR001647">
    <property type="entry name" value="HTH_TetR"/>
</dbReference>
<keyword evidence="2 4" id="KW-0238">DNA-binding</keyword>
<reference evidence="8" key="1">
    <citation type="journal article" date="2019" name="Int. J. Syst. Evol. Microbiol.">
        <title>The Global Catalogue of Microorganisms (GCM) 10K type strain sequencing project: providing services to taxonomists for standard genome sequencing and annotation.</title>
        <authorList>
            <consortium name="The Broad Institute Genomics Platform"/>
            <consortium name="The Broad Institute Genome Sequencing Center for Infectious Disease"/>
            <person name="Wu L."/>
            <person name="Ma J."/>
        </authorList>
    </citation>
    <scope>NUCLEOTIDE SEQUENCE [LARGE SCALE GENOMIC DNA]</scope>
    <source>
        <strain evidence="8">JCM 12165</strain>
    </source>
</reference>